<evidence type="ECO:0000256" key="1">
    <source>
        <dbReference type="ARBA" id="ARBA00001602"/>
    </source>
</evidence>
<dbReference type="InterPro" id="IPR033134">
    <property type="entry name" value="Asp/Glu_racemase_AS_2"/>
</dbReference>
<gene>
    <name evidence="7" type="primary">murI</name>
    <name evidence="8" type="ORF">IAB99_10235</name>
</gene>
<dbReference type="InterPro" id="IPR004391">
    <property type="entry name" value="Glu_race"/>
</dbReference>
<evidence type="ECO:0000256" key="4">
    <source>
        <dbReference type="ARBA" id="ARBA00022984"/>
    </source>
</evidence>
<feature type="active site" description="Proton donor/acceptor" evidence="7">
    <location>
        <position position="69"/>
    </location>
</feature>
<evidence type="ECO:0000313" key="9">
    <source>
        <dbReference type="Proteomes" id="UP000823660"/>
    </source>
</evidence>
<sequence length="278" mass="30140">MIGIFDSGIGGLSVFKEVYRMLPEEHYIYYADSAHCPYGEKSREYVIGRSKEITEFLVREGADIIVVACNTATAAAISVLREGYSDPAKLETAGHLLEISEGRRDHVKFIGMEPAVKPAAGMTRTGVIGVLATAGTLSGTKYRSSRETFTKGIKVVEHVGNGFVELVEKGITEGPEAEMTVEKSIRPLLDAGADVIVLGCTHYPFLIGTIRKIAGNDVKIIDPAPAVARHLADVMKEDGLLRTSPGSDYASGLKPDIRLFSSGNPRILEESFNKLIRR</sequence>
<comment type="caution">
    <text evidence="8">The sequence shown here is derived from an EMBL/GenBank/DDBJ whole genome shotgun (WGS) entry which is preliminary data.</text>
</comment>
<dbReference type="HAMAP" id="MF_00258">
    <property type="entry name" value="Glu_racemase"/>
    <property type="match status" value="1"/>
</dbReference>
<dbReference type="GO" id="GO:0008360">
    <property type="term" value="P:regulation of cell shape"/>
    <property type="evidence" value="ECO:0007669"/>
    <property type="project" value="UniProtKB-KW"/>
</dbReference>
<dbReference type="Proteomes" id="UP000823660">
    <property type="component" value="Unassembled WGS sequence"/>
</dbReference>
<evidence type="ECO:0000256" key="5">
    <source>
        <dbReference type="ARBA" id="ARBA00023235"/>
    </source>
</evidence>
<dbReference type="GO" id="GO:0009252">
    <property type="term" value="P:peptidoglycan biosynthetic process"/>
    <property type="evidence" value="ECO:0007669"/>
    <property type="project" value="UniProtKB-UniRule"/>
</dbReference>
<feature type="binding site" evidence="7">
    <location>
        <begin position="201"/>
        <end position="202"/>
    </location>
    <ligand>
        <name>substrate</name>
    </ligand>
</feature>
<dbReference type="EMBL" id="JADIMH010000071">
    <property type="protein sequence ID" value="MBO8468115.1"/>
    <property type="molecule type" value="Genomic_DNA"/>
</dbReference>
<keyword evidence="5 7" id="KW-0413">Isomerase</keyword>
<feature type="binding site" evidence="7">
    <location>
        <begin position="6"/>
        <end position="7"/>
    </location>
    <ligand>
        <name>substrate</name>
    </ligand>
</feature>
<dbReference type="EC" id="5.1.1.3" evidence="2 7"/>
<accession>A0A9D9I9I3</accession>
<dbReference type="Pfam" id="PF01177">
    <property type="entry name" value="Asp_Glu_race"/>
    <property type="match status" value="1"/>
</dbReference>
<feature type="active site" description="Proton donor/acceptor" evidence="7">
    <location>
        <position position="200"/>
    </location>
</feature>
<dbReference type="GO" id="GO:0071555">
    <property type="term" value="P:cell wall organization"/>
    <property type="evidence" value="ECO:0007669"/>
    <property type="project" value="UniProtKB-KW"/>
</dbReference>
<dbReference type="InterPro" id="IPR018187">
    <property type="entry name" value="Asp/Glu_racemase_AS_1"/>
</dbReference>
<evidence type="ECO:0000256" key="2">
    <source>
        <dbReference type="ARBA" id="ARBA00013090"/>
    </source>
</evidence>
<dbReference type="Gene3D" id="3.40.50.1860">
    <property type="match status" value="2"/>
</dbReference>
<evidence type="ECO:0000256" key="7">
    <source>
        <dbReference type="HAMAP-Rule" id="MF_00258"/>
    </source>
</evidence>
<keyword evidence="6 7" id="KW-0961">Cell wall biogenesis/degradation</keyword>
<keyword evidence="4 7" id="KW-0573">Peptidoglycan synthesis</keyword>
<dbReference type="SUPFAM" id="SSF53681">
    <property type="entry name" value="Aspartate/glutamate racemase"/>
    <property type="match status" value="2"/>
</dbReference>
<keyword evidence="3 7" id="KW-0133">Cell shape</keyword>
<evidence type="ECO:0000313" key="8">
    <source>
        <dbReference type="EMBL" id="MBO8468115.1"/>
    </source>
</evidence>
<dbReference type="PROSITE" id="PS00924">
    <property type="entry name" value="ASP_GLU_RACEMASE_2"/>
    <property type="match status" value="1"/>
</dbReference>
<proteinExistence type="inferred from homology"/>
<dbReference type="AlphaFoldDB" id="A0A9D9I9I3"/>
<evidence type="ECO:0000256" key="3">
    <source>
        <dbReference type="ARBA" id="ARBA00022960"/>
    </source>
</evidence>
<dbReference type="GO" id="GO:0008881">
    <property type="term" value="F:glutamate racemase activity"/>
    <property type="evidence" value="ECO:0007669"/>
    <property type="project" value="UniProtKB-UniRule"/>
</dbReference>
<reference evidence="8" key="1">
    <citation type="submission" date="2020-10" db="EMBL/GenBank/DDBJ databases">
        <authorList>
            <person name="Gilroy R."/>
        </authorList>
    </citation>
    <scope>NUCLEOTIDE SEQUENCE</scope>
    <source>
        <strain evidence="8">B1-15692</strain>
    </source>
</reference>
<feature type="binding site" evidence="7">
    <location>
        <begin position="38"/>
        <end position="39"/>
    </location>
    <ligand>
        <name>substrate</name>
    </ligand>
</feature>
<name>A0A9D9I9I3_9BACT</name>
<dbReference type="PANTHER" id="PTHR21198">
    <property type="entry name" value="GLUTAMATE RACEMASE"/>
    <property type="match status" value="1"/>
</dbReference>
<reference evidence="8" key="2">
    <citation type="journal article" date="2021" name="PeerJ">
        <title>Extensive microbial diversity within the chicken gut microbiome revealed by metagenomics and culture.</title>
        <authorList>
            <person name="Gilroy R."/>
            <person name="Ravi A."/>
            <person name="Getino M."/>
            <person name="Pursley I."/>
            <person name="Horton D.L."/>
            <person name="Alikhan N.F."/>
            <person name="Baker D."/>
            <person name="Gharbi K."/>
            <person name="Hall N."/>
            <person name="Watson M."/>
            <person name="Adriaenssens E.M."/>
            <person name="Foster-Nyarko E."/>
            <person name="Jarju S."/>
            <person name="Secka A."/>
            <person name="Antonio M."/>
            <person name="Oren A."/>
            <person name="Chaudhuri R.R."/>
            <person name="La Ragione R."/>
            <person name="Hildebrand F."/>
            <person name="Pallen M.J."/>
        </authorList>
    </citation>
    <scope>NUCLEOTIDE SEQUENCE</scope>
    <source>
        <strain evidence="8">B1-15692</strain>
    </source>
</reference>
<organism evidence="8 9">
    <name type="scientific">Candidatus Cryptobacteroides faecipullorum</name>
    <dbReference type="NCBI Taxonomy" id="2840764"/>
    <lineage>
        <taxon>Bacteria</taxon>
        <taxon>Pseudomonadati</taxon>
        <taxon>Bacteroidota</taxon>
        <taxon>Bacteroidia</taxon>
        <taxon>Bacteroidales</taxon>
        <taxon>Candidatus Cryptobacteroides</taxon>
    </lineage>
</organism>
<comment type="similarity">
    <text evidence="7">Belongs to the aspartate/glutamate racemases family.</text>
</comment>
<feature type="binding site" evidence="7">
    <location>
        <begin position="70"/>
        <end position="71"/>
    </location>
    <ligand>
        <name>substrate</name>
    </ligand>
</feature>
<comment type="catalytic activity">
    <reaction evidence="1 7">
        <text>L-glutamate = D-glutamate</text>
        <dbReference type="Rhea" id="RHEA:12813"/>
        <dbReference type="ChEBI" id="CHEBI:29985"/>
        <dbReference type="ChEBI" id="CHEBI:29986"/>
        <dbReference type="EC" id="5.1.1.3"/>
    </reaction>
</comment>
<protein>
    <recommendedName>
        <fullName evidence="2 7">Glutamate racemase</fullName>
        <ecNumber evidence="2 7">5.1.1.3</ecNumber>
    </recommendedName>
</protein>
<dbReference type="InterPro" id="IPR001920">
    <property type="entry name" value="Asp/Glu_race"/>
</dbReference>
<dbReference type="InterPro" id="IPR015942">
    <property type="entry name" value="Asp/Glu/hydantoin_racemase"/>
</dbReference>
<comment type="pathway">
    <text evidence="7">Cell wall biogenesis; peptidoglycan biosynthesis.</text>
</comment>
<dbReference type="PROSITE" id="PS00923">
    <property type="entry name" value="ASP_GLU_RACEMASE_1"/>
    <property type="match status" value="1"/>
</dbReference>
<evidence type="ECO:0000256" key="6">
    <source>
        <dbReference type="ARBA" id="ARBA00023316"/>
    </source>
</evidence>
<dbReference type="PANTHER" id="PTHR21198:SF2">
    <property type="entry name" value="GLUTAMATE RACEMASE"/>
    <property type="match status" value="1"/>
</dbReference>
<dbReference type="FunFam" id="3.40.50.1860:FF:000001">
    <property type="entry name" value="Glutamate racemase"/>
    <property type="match status" value="1"/>
</dbReference>
<comment type="function">
    <text evidence="7">Provides the (R)-glutamate required for cell wall biosynthesis.</text>
</comment>